<dbReference type="InterPro" id="IPR014716">
    <property type="entry name" value="Fibrinogen_a/b/g_C_1"/>
</dbReference>
<protein>
    <submittedName>
        <fullName evidence="4">Fibrinogen-like YCDxxxxGGGW domain-containing protein</fullName>
    </submittedName>
</protein>
<evidence type="ECO:0000313" key="4">
    <source>
        <dbReference type="EMBL" id="MDU0808299.1"/>
    </source>
</evidence>
<feature type="domain" description="Fibrinogen C-terminal" evidence="3">
    <location>
        <begin position="248"/>
        <end position="301"/>
    </location>
</feature>
<accession>A0ABU3TR48</accession>
<dbReference type="Gene3D" id="2.60.120.260">
    <property type="entry name" value="Galactose-binding domain-like"/>
    <property type="match status" value="1"/>
</dbReference>
<evidence type="ECO:0000259" key="3">
    <source>
        <dbReference type="PROSITE" id="PS51406"/>
    </source>
</evidence>
<dbReference type="PROSITE" id="PS50022">
    <property type="entry name" value="FA58C_3"/>
    <property type="match status" value="1"/>
</dbReference>
<keyword evidence="1" id="KW-0677">Repeat</keyword>
<dbReference type="PROSITE" id="PS51406">
    <property type="entry name" value="FIBRINOGEN_C_2"/>
    <property type="match status" value="1"/>
</dbReference>
<dbReference type="SUPFAM" id="SSF56496">
    <property type="entry name" value="Fibrinogen C-terminal domain-like"/>
    <property type="match status" value="1"/>
</dbReference>
<dbReference type="Pfam" id="PF00147">
    <property type="entry name" value="Fibrinogen_C"/>
    <property type="match status" value="1"/>
</dbReference>
<proteinExistence type="predicted"/>
<organism evidence="4 5">
    <name type="scientific">Aquirufa regiilacus</name>
    <dbReference type="NCBI Taxonomy" id="3024868"/>
    <lineage>
        <taxon>Bacteria</taxon>
        <taxon>Pseudomonadati</taxon>
        <taxon>Bacteroidota</taxon>
        <taxon>Cytophagia</taxon>
        <taxon>Cytophagales</taxon>
        <taxon>Flectobacillaceae</taxon>
        <taxon>Aquirufa</taxon>
    </lineage>
</organism>
<name>A0ABU3TR48_9BACT</name>
<evidence type="ECO:0000313" key="5">
    <source>
        <dbReference type="Proteomes" id="UP001249959"/>
    </source>
</evidence>
<dbReference type="InterPro" id="IPR008979">
    <property type="entry name" value="Galactose-bd-like_sf"/>
</dbReference>
<sequence>MDFKLSNILVLHTFAGFRKAMFFLSLLAYTPALFPQSTTNSASSNTFTNTATWTSPSDLTGTATILDGQTVTIPANINQVYSNKIIFSGTGKLALAGTTSKWVPATNRNGNPPYESFSFATNWSASSSWGNVTFGTNLYIPWIDSGTSWSAGSALNYTDYLQYDLKSPRWIQGIISQGRADYAQWVTSAKVQVSTDNVNWATASEGLTLNSDQHTKVYANFPNVMFGRYVRVTPMAVYGHPSMRLGILLRDDVMKSCNEIKTNFPNATSGVYVIDPDGAGATAATSCYCDMDTDGGGWTLVLNYLHAANTNPALVYKTSTLPLLGSTVLGTDESTSATAWGHTTPAYLNKFTFSEFRFYGATSAHGRIIHFKTSHSGTLTYFKTGNGSMIGIASIYTPLSSHSAYLPGSTGHYFSNQLNDAMTNFPIYLNGTYHWGIRGSGSRWEVDDYPNNSAYSTHHQIWIR</sequence>
<gene>
    <name evidence="4" type="ORF">PQG45_04535</name>
</gene>
<dbReference type="RefSeq" id="WP_315575390.1">
    <property type="nucleotide sequence ID" value="NZ_JARDXH010000002.1"/>
</dbReference>
<dbReference type="SUPFAM" id="SSF49785">
    <property type="entry name" value="Galactose-binding domain-like"/>
    <property type="match status" value="1"/>
</dbReference>
<feature type="domain" description="F5/8 type C" evidence="2">
    <location>
        <begin position="105"/>
        <end position="250"/>
    </location>
</feature>
<dbReference type="Pfam" id="PF00754">
    <property type="entry name" value="F5_F8_type_C"/>
    <property type="match status" value="1"/>
</dbReference>
<reference evidence="4 5" key="1">
    <citation type="submission" date="2023-09" db="EMBL/GenBank/DDBJ databases">
        <title>Aquirufa genomes.</title>
        <authorList>
            <person name="Pitt A."/>
        </authorList>
    </citation>
    <scope>NUCLEOTIDE SEQUENCE [LARGE SCALE GENOMIC DNA]</scope>
    <source>
        <strain evidence="4 5">LEOWEIH-7C</strain>
    </source>
</reference>
<keyword evidence="5" id="KW-1185">Reference proteome</keyword>
<evidence type="ECO:0000259" key="2">
    <source>
        <dbReference type="PROSITE" id="PS50022"/>
    </source>
</evidence>
<dbReference type="NCBIfam" id="NF040941">
    <property type="entry name" value="GGGWT_bact"/>
    <property type="match status" value="1"/>
</dbReference>
<dbReference type="EMBL" id="JAVNWW010000001">
    <property type="protein sequence ID" value="MDU0808299.1"/>
    <property type="molecule type" value="Genomic_DNA"/>
</dbReference>
<comment type="caution">
    <text evidence="4">The sequence shown here is derived from an EMBL/GenBank/DDBJ whole genome shotgun (WGS) entry which is preliminary data.</text>
</comment>
<evidence type="ECO:0000256" key="1">
    <source>
        <dbReference type="ARBA" id="ARBA00022737"/>
    </source>
</evidence>
<dbReference type="InterPro" id="IPR002181">
    <property type="entry name" value="Fibrinogen_a/b/g_C_dom"/>
</dbReference>
<dbReference type="Gene3D" id="3.90.215.10">
    <property type="entry name" value="Gamma Fibrinogen, chain A, domain 1"/>
    <property type="match status" value="1"/>
</dbReference>
<dbReference type="InterPro" id="IPR036056">
    <property type="entry name" value="Fibrinogen-like_C"/>
</dbReference>
<dbReference type="PANTHER" id="PTHR24543">
    <property type="entry name" value="MULTICOPPER OXIDASE-RELATED"/>
    <property type="match status" value="1"/>
</dbReference>
<dbReference type="Proteomes" id="UP001249959">
    <property type="component" value="Unassembled WGS sequence"/>
</dbReference>
<dbReference type="PANTHER" id="PTHR24543:SF325">
    <property type="entry name" value="F5_8 TYPE C DOMAIN-CONTAINING PROTEIN"/>
    <property type="match status" value="1"/>
</dbReference>
<dbReference type="InterPro" id="IPR000421">
    <property type="entry name" value="FA58C"/>
</dbReference>